<keyword evidence="4" id="KW-1003">Cell membrane</keyword>
<keyword evidence="2" id="KW-0813">Transport</keyword>
<evidence type="ECO:0000259" key="10">
    <source>
        <dbReference type="Pfam" id="PF03553"/>
    </source>
</evidence>
<dbReference type="AlphaFoldDB" id="A0A0F9XUL9"/>
<dbReference type="InterPro" id="IPR018461">
    <property type="entry name" value="Na/H_Antiport_NhaC-like_C"/>
</dbReference>
<dbReference type="EMBL" id="LAZR01000028">
    <property type="protein sequence ID" value="KKO03107.1"/>
    <property type="molecule type" value="Genomic_DNA"/>
</dbReference>
<comment type="similarity">
    <text evidence="8">Belongs to the NhaC Na(+)/H(+) (TC 2.A.35) antiporter family.</text>
</comment>
<evidence type="ECO:0000256" key="8">
    <source>
        <dbReference type="ARBA" id="ARBA00038435"/>
    </source>
</evidence>
<evidence type="ECO:0000256" key="5">
    <source>
        <dbReference type="ARBA" id="ARBA00022692"/>
    </source>
</evidence>
<reference evidence="11" key="1">
    <citation type="journal article" date="2015" name="Nature">
        <title>Complex archaea that bridge the gap between prokaryotes and eukaryotes.</title>
        <authorList>
            <person name="Spang A."/>
            <person name="Saw J.H."/>
            <person name="Jorgensen S.L."/>
            <person name="Zaremba-Niedzwiedzka K."/>
            <person name="Martijn J."/>
            <person name="Lind A.E."/>
            <person name="van Eijk R."/>
            <person name="Schleper C."/>
            <person name="Guy L."/>
            <person name="Ettema T.J."/>
        </authorList>
    </citation>
    <scope>NUCLEOTIDE SEQUENCE</scope>
</reference>
<sequence>MAPIPQAPRAVALLPLLLFLLIFLGSGIYYTLQGTEFAFYQIKAPVAILPGIILAMLLTQRSYRESLTTFIDGIGDRNIITMALVFLLAGAFSSVAKAIGGVDATVNLGLSILPPSMVLPGLFVIAVFISTAMGTSMGTIGALIPIALGFAEATGLSIPLAAGAVIGGAMAGDNLSIISDTTIAATRTQGVAMRDKFKLNLMIALPAMLLTLVVLFVLGDSSNAAPAGDYNAWLVLPYLVVLALALSGLDVMIVLMAGIVLSGITGLLIKPDYALATYGNDIYQGFAGMLEIMVLSMLIGGLSAIMKQEGGLDWLRLRIQALTSRTSKPGRRSGETGIAGLVGLTNLFVANNTVAIIISGSVAKDLAEHYAVDPRRSASLLDIFSCVVQGLIPYGAQILLAGSLAALSPLALISQVHYCWLLGLMAVLAIVFGFPRIKPSAPAPEQEAL</sequence>
<comment type="caution">
    <text evidence="11">The sequence shown here is derived from an EMBL/GenBank/DDBJ whole genome shotgun (WGS) entry which is preliminary data.</text>
</comment>
<name>A0A0F9XUL9_9ZZZZ</name>
<keyword evidence="3" id="KW-0050">Antiport</keyword>
<evidence type="ECO:0000256" key="2">
    <source>
        <dbReference type="ARBA" id="ARBA00022448"/>
    </source>
</evidence>
<feature type="domain" description="Na+/H+ antiporter NhaC-like C-terminal" evidence="10">
    <location>
        <begin position="237"/>
        <end position="433"/>
    </location>
</feature>
<evidence type="ECO:0000256" key="7">
    <source>
        <dbReference type="ARBA" id="ARBA00023136"/>
    </source>
</evidence>
<evidence type="ECO:0000256" key="9">
    <source>
        <dbReference type="SAM" id="Phobius"/>
    </source>
</evidence>
<accession>A0A0F9XUL9</accession>
<feature type="transmembrane region" description="Helical" evidence="9">
    <location>
        <begin position="282"/>
        <end position="306"/>
    </location>
</feature>
<feature type="transmembrane region" description="Helical" evidence="9">
    <location>
        <begin position="79"/>
        <end position="102"/>
    </location>
</feature>
<protein>
    <recommendedName>
        <fullName evidence="10">Na+/H+ antiporter NhaC-like C-terminal domain-containing protein</fullName>
    </recommendedName>
</protein>
<feature type="transmembrane region" description="Helical" evidence="9">
    <location>
        <begin position="238"/>
        <end position="261"/>
    </location>
</feature>
<dbReference type="Pfam" id="PF03553">
    <property type="entry name" value="Na_H_antiporter"/>
    <property type="match status" value="2"/>
</dbReference>
<comment type="subcellular location">
    <subcellularLocation>
        <location evidence="1">Cell membrane</location>
        <topology evidence="1">Multi-pass membrane protein</topology>
    </subcellularLocation>
</comment>
<feature type="transmembrane region" description="Helical" evidence="9">
    <location>
        <begin position="199"/>
        <end position="218"/>
    </location>
</feature>
<dbReference type="InterPro" id="IPR052180">
    <property type="entry name" value="NhaC_Na-H+_Antiporter"/>
</dbReference>
<dbReference type="GO" id="GO:0015297">
    <property type="term" value="F:antiporter activity"/>
    <property type="evidence" value="ECO:0007669"/>
    <property type="project" value="UniProtKB-KW"/>
</dbReference>
<keyword evidence="5 9" id="KW-0812">Transmembrane</keyword>
<proteinExistence type="inferred from homology"/>
<feature type="transmembrane region" description="Helical" evidence="9">
    <location>
        <begin position="412"/>
        <end position="434"/>
    </location>
</feature>
<feature type="transmembrane region" description="Helical" evidence="9">
    <location>
        <begin position="38"/>
        <end position="58"/>
    </location>
</feature>
<feature type="transmembrane region" description="Helical" evidence="9">
    <location>
        <begin position="379"/>
        <end position="400"/>
    </location>
</feature>
<organism evidence="11">
    <name type="scientific">marine sediment metagenome</name>
    <dbReference type="NCBI Taxonomy" id="412755"/>
    <lineage>
        <taxon>unclassified sequences</taxon>
        <taxon>metagenomes</taxon>
        <taxon>ecological metagenomes</taxon>
    </lineage>
</organism>
<evidence type="ECO:0000256" key="4">
    <source>
        <dbReference type="ARBA" id="ARBA00022475"/>
    </source>
</evidence>
<feature type="transmembrane region" description="Helical" evidence="9">
    <location>
        <begin position="12"/>
        <end position="32"/>
    </location>
</feature>
<keyword evidence="6 9" id="KW-1133">Transmembrane helix</keyword>
<keyword evidence="7 9" id="KW-0472">Membrane</keyword>
<evidence type="ECO:0000313" key="11">
    <source>
        <dbReference type="EMBL" id="KKO03107.1"/>
    </source>
</evidence>
<feature type="domain" description="Na+/H+ antiporter NhaC-like C-terminal" evidence="10">
    <location>
        <begin position="14"/>
        <end position="219"/>
    </location>
</feature>
<dbReference type="GO" id="GO:0005886">
    <property type="term" value="C:plasma membrane"/>
    <property type="evidence" value="ECO:0007669"/>
    <property type="project" value="UniProtKB-SubCell"/>
</dbReference>
<dbReference type="PANTHER" id="PTHR33451">
    <property type="entry name" value="MALATE-2H(+)/NA(+)-LACTATE ANTIPORTER"/>
    <property type="match status" value="1"/>
</dbReference>
<dbReference type="PANTHER" id="PTHR33451:SF5">
    <property type="entry name" value="NA+_H+ ANTIPORTER"/>
    <property type="match status" value="1"/>
</dbReference>
<evidence type="ECO:0000256" key="6">
    <source>
        <dbReference type="ARBA" id="ARBA00022989"/>
    </source>
</evidence>
<gene>
    <name evidence="11" type="ORF">LCGC14_0100280</name>
</gene>
<evidence type="ECO:0000256" key="3">
    <source>
        <dbReference type="ARBA" id="ARBA00022449"/>
    </source>
</evidence>
<evidence type="ECO:0000256" key="1">
    <source>
        <dbReference type="ARBA" id="ARBA00004651"/>
    </source>
</evidence>
<feature type="transmembrane region" description="Helical" evidence="9">
    <location>
        <begin position="338"/>
        <end position="358"/>
    </location>
</feature>